<dbReference type="InterPro" id="IPR036985">
    <property type="entry name" value="Transglutaminase-like_sf"/>
</dbReference>
<dbReference type="InterPro" id="IPR036238">
    <property type="entry name" value="Transglutaminase_C_sf"/>
</dbReference>
<dbReference type="InterPro" id="IPR050779">
    <property type="entry name" value="Transglutaminase"/>
</dbReference>
<reference evidence="2 3" key="1">
    <citation type="submission" date="2022-12" db="EMBL/GenBank/DDBJ databases">
        <title>Chromosome-level genome of Tegillarca granosa.</title>
        <authorList>
            <person name="Kim J."/>
        </authorList>
    </citation>
    <scope>NUCLEOTIDE SEQUENCE [LARGE SCALE GENOMIC DNA]</scope>
    <source>
        <strain evidence="2">Teg-2019</strain>
        <tissue evidence="2">Adductor muscle</tissue>
    </source>
</reference>
<dbReference type="SUPFAM" id="SSF54001">
    <property type="entry name" value="Cysteine proteinases"/>
    <property type="match status" value="1"/>
</dbReference>
<dbReference type="Gene3D" id="3.90.260.10">
    <property type="entry name" value="Transglutaminase-like"/>
    <property type="match status" value="1"/>
</dbReference>
<dbReference type="Pfam" id="PF00927">
    <property type="entry name" value="Transglut_C"/>
    <property type="match status" value="2"/>
</dbReference>
<proteinExistence type="predicted"/>
<dbReference type="InterPro" id="IPR013783">
    <property type="entry name" value="Ig-like_fold"/>
</dbReference>
<keyword evidence="3" id="KW-1185">Reference proteome</keyword>
<feature type="domain" description="Transglutaminase C-terminal" evidence="1">
    <location>
        <begin position="164"/>
        <end position="269"/>
    </location>
</feature>
<organism evidence="2 3">
    <name type="scientific">Tegillarca granosa</name>
    <name type="common">Malaysian cockle</name>
    <name type="synonym">Anadara granosa</name>
    <dbReference type="NCBI Taxonomy" id="220873"/>
    <lineage>
        <taxon>Eukaryota</taxon>
        <taxon>Metazoa</taxon>
        <taxon>Spiralia</taxon>
        <taxon>Lophotrochozoa</taxon>
        <taxon>Mollusca</taxon>
        <taxon>Bivalvia</taxon>
        <taxon>Autobranchia</taxon>
        <taxon>Pteriomorphia</taxon>
        <taxon>Arcoida</taxon>
        <taxon>Arcoidea</taxon>
        <taxon>Arcidae</taxon>
        <taxon>Tegillarca</taxon>
    </lineage>
</organism>
<comment type="caution">
    <text evidence="2">The sequence shown here is derived from an EMBL/GenBank/DDBJ whole genome shotgun (WGS) entry which is preliminary data.</text>
</comment>
<gene>
    <name evidence="2" type="ORF">KUTeg_019746</name>
</gene>
<evidence type="ECO:0000313" key="2">
    <source>
        <dbReference type="EMBL" id="KAJ8303350.1"/>
    </source>
</evidence>
<accession>A0ABQ9EDX5</accession>
<sequence>MDRRDLPKGYGGWQALDATPQEFRYRLYSQKDVILSMFCCGPFPLTALKKGEVNIPYDGSFIFAEVNADLVRWVMQSDGSLKKKAIEKDGVGKFISTKLPVCRPKRTYTYREGFPCWEGDWEDMTLEYKHEEGSHLERKSVKNANRKGSNSCKDLYDQPENEDVEFDLKEKEFIMYGQDFEVLLQIKNKSKSLRTVDGCINVNTNMYTGQMHKKVKKQPFTNVEIKPGESITLRVPVTVDDYMDKLAEQCEFDLCELFTVKETRQTSVKNINFRLVKPELTLKAPAEGEVGKTFKVEVSFTNPLPVSLSCCELSIEGPGLQKPIVYKKRNVGSHATYTDQFEFTPAKKGNREIIVSFNAKEIEMVEGSCEMLVKPGQ</sequence>
<dbReference type="InterPro" id="IPR008958">
    <property type="entry name" value="Transglutaminase_C"/>
</dbReference>
<protein>
    <recommendedName>
        <fullName evidence="1">Transglutaminase C-terminal domain-containing protein</fullName>
    </recommendedName>
</protein>
<evidence type="ECO:0000259" key="1">
    <source>
        <dbReference type="Pfam" id="PF00927"/>
    </source>
</evidence>
<dbReference type="EMBL" id="JARBDR010000917">
    <property type="protein sequence ID" value="KAJ8303350.1"/>
    <property type="molecule type" value="Genomic_DNA"/>
</dbReference>
<dbReference type="SUPFAM" id="SSF49309">
    <property type="entry name" value="Transglutaminase, two C-terminal domains"/>
    <property type="match status" value="2"/>
</dbReference>
<dbReference type="Proteomes" id="UP001217089">
    <property type="component" value="Unassembled WGS sequence"/>
</dbReference>
<dbReference type="InterPro" id="IPR038765">
    <property type="entry name" value="Papain-like_cys_pep_sf"/>
</dbReference>
<evidence type="ECO:0000313" key="3">
    <source>
        <dbReference type="Proteomes" id="UP001217089"/>
    </source>
</evidence>
<dbReference type="Gene3D" id="2.60.40.10">
    <property type="entry name" value="Immunoglobulins"/>
    <property type="match status" value="2"/>
</dbReference>
<name>A0ABQ9EDX5_TEGGR</name>
<feature type="domain" description="Transglutaminase C-terminal" evidence="1">
    <location>
        <begin position="278"/>
        <end position="374"/>
    </location>
</feature>
<dbReference type="PANTHER" id="PTHR11590">
    <property type="entry name" value="PROTEIN-GLUTAMINE GAMMA-GLUTAMYLTRANSFERASE"/>
    <property type="match status" value="1"/>
</dbReference>
<dbReference type="PANTHER" id="PTHR11590:SF40">
    <property type="entry name" value="HEMOCYTE PROTEIN-GLUTAMINE GAMMA-GLUTAMYLTRANSFERASE-LIKE PROTEIN"/>
    <property type="match status" value="1"/>
</dbReference>